<name>A0A679J0Q4_9HYPH</name>
<dbReference type="InterPro" id="IPR011032">
    <property type="entry name" value="GroES-like_sf"/>
</dbReference>
<keyword evidence="3" id="KW-0560">Oxidoreductase</keyword>
<evidence type="ECO:0000259" key="2">
    <source>
        <dbReference type="SMART" id="SM00829"/>
    </source>
</evidence>
<dbReference type="InterPro" id="IPR036291">
    <property type="entry name" value="NAD(P)-bd_dom_sf"/>
</dbReference>
<gene>
    <name evidence="3" type="primary">ccr</name>
    <name evidence="3" type="ORF">MBUL_03396</name>
</gene>
<accession>A0A679J0Q4</accession>
<dbReference type="EMBL" id="LR743504">
    <property type="protein sequence ID" value="CAA2105852.1"/>
    <property type="molecule type" value="Genomic_DNA"/>
</dbReference>
<dbReference type="SUPFAM" id="SSF51735">
    <property type="entry name" value="NAD(P)-binding Rossmann-fold domains"/>
    <property type="match status" value="1"/>
</dbReference>
<dbReference type="SMART" id="SM00829">
    <property type="entry name" value="PKS_ER"/>
    <property type="match status" value="1"/>
</dbReference>
<dbReference type="InterPro" id="IPR010085">
    <property type="entry name" value="Crot_CoA_red"/>
</dbReference>
<feature type="domain" description="Enoyl reductase (ER)" evidence="2">
    <location>
        <begin position="68"/>
        <end position="434"/>
    </location>
</feature>
<dbReference type="Pfam" id="PF08240">
    <property type="entry name" value="ADH_N"/>
    <property type="match status" value="1"/>
</dbReference>
<keyword evidence="1" id="KW-0521">NADP</keyword>
<proteinExistence type="predicted"/>
<dbReference type="Gene3D" id="3.90.180.10">
    <property type="entry name" value="Medium-chain alcohol dehydrogenases, catalytic domain"/>
    <property type="match status" value="2"/>
</dbReference>
<dbReference type="Pfam" id="PF00107">
    <property type="entry name" value="ADH_zinc_N"/>
    <property type="match status" value="1"/>
</dbReference>
<sequence length="464" mass="50746">MTMLILDAPTIHTRPPAREVGPLLDLILSGETKSDHYASLPVPRRMRALILRREDEEALRRIPVEARALSRSLHHAEVATPEPDAGEVLVAVMAAGLNFNTIWSALHEPMSPFRYLSQFAQIEPGNAKHNLDYQIIGSDAAGVVVRVGPGVYNCRPGDRVVIHPGVISGTSVAAYRDALHDPDIKAWGFETNFGGLAEFCLVRANQILPKPAHLSWEEAASLPLVNETVYRMLISENGARIRLGESVLIWGATGGLGSLAIQYVLRAGGHPIGVVSSREKARLARALGCEAVIDRSAEGYVFTGPDGRPNMRDMLRFRKKVKALNHGREPEIVFEHTGRETFAASVFVAAHGGRVVTCGSTSGYEHSYDNRYLWMHVKSIIGSHGATYHEAWKANDLVCQGVITPVLSRTYPLSDAIAGVECMRGNRHVGKISVLCLAPREGLGIERPEMRVRIGEDRLSLFSA</sequence>
<dbReference type="EC" id="1.3.1.86" evidence="3"/>
<dbReference type="InterPro" id="IPR051603">
    <property type="entry name" value="Zinc-ADH_QOR/CCCR"/>
</dbReference>
<dbReference type="AlphaFoldDB" id="A0A679J0Q4"/>
<dbReference type="InterPro" id="IPR013154">
    <property type="entry name" value="ADH-like_N"/>
</dbReference>
<evidence type="ECO:0000313" key="3">
    <source>
        <dbReference type="EMBL" id="CAA2105852.1"/>
    </source>
</evidence>
<dbReference type="PANTHER" id="PTHR44154">
    <property type="entry name" value="QUINONE OXIDOREDUCTASE"/>
    <property type="match status" value="1"/>
</dbReference>
<dbReference type="PANTHER" id="PTHR44154:SF1">
    <property type="entry name" value="QUINONE OXIDOREDUCTASE"/>
    <property type="match status" value="1"/>
</dbReference>
<protein>
    <submittedName>
        <fullName evidence="3">Crotonyl-CoA reductase</fullName>
        <ecNumber evidence="3">1.3.1.86</ecNumber>
    </submittedName>
</protein>
<evidence type="ECO:0000256" key="1">
    <source>
        <dbReference type="ARBA" id="ARBA00022857"/>
    </source>
</evidence>
<dbReference type="SUPFAM" id="SSF50129">
    <property type="entry name" value="GroES-like"/>
    <property type="match status" value="1"/>
</dbReference>
<reference evidence="3" key="1">
    <citation type="submission" date="2019-12" db="EMBL/GenBank/DDBJ databases">
        <authorList>
            <person name="Cremers G."/>
        </authorList>
    </citation>
    <scope>NUCLEOTIDE SEQUENCE</scope>
    <source>
        <strain evidence="3">Mbul1</strain>
    </source>
</reference>
<dbReference type="InterPro" id="IPR020843">
    <property type="entry name" value="ER"/>
</dbReference>
<dbReference type="InterPro" id="IPR013149">
    <property type="entry name" value="ADH-like_C"/>
</dbReference>
<dbReference type="GO" id="GO:0043880">
    <property type="term" value="F:crotonyl-CoA reductase activity"/>
    <property type="evidence" value="ECO:0007669"/>
    <property type="project" value="UniProtKB-EC"/>
</dbReference>
<dbReference type="NCBIfam" id="TIGR01751">
    <property type="entry name" value="crot-CoA-red"/>
    <property type="match status" value="1"/>
</dbReference>
<organism evidence="3">
    <name type="scientific">Methylobacterium bullatum</name>
    <dbReference type="NCBI Taxonomy" id="570505"/>
    <lineage>
        <taxon>Bacteria</taxon>
        <taxon>Pseudomonadati</taxon>
        <taxon>Pseudomonadota</taxon>
        <taxon>Alphaproteobacteria</taxon>
        <taxon>Hyphomicrobiales</taxon>
        <taxon>Methylobacteriaceae</taxon>
        <taxon>Methylobacterium</taxon>
    </lineage>
</organism>